<evidence type="ECO:0000256" key="9">
    <source>
        <dbReference type="PIRSR" id="PIRSR000005-2"/>
    </source>
</evidence>
<feature type="domain" description="Cytochrome c" evidence="11">
    <location>
        <begin position="46"/>
        <end position="125"/>
    </location>
</feature>
<feature type="binding site" description="covalent" evidence="8">
    <location>
        <position position="62"/>
    </location>
    <ligand>
        <name>heme c</name>
        <dbReference type="ChEBI" id="CHEBI:61717"/>
        <label>1</label>
    </ligand>
</feature>
<evidence type="ECO:0000256" key="7">
    <source>
        <dbReference type="ARBA" id="ARBA00023004"/>
    </source>
</evidence>
<evidence type="ECO:0000256" key="8">
    <source>
        <dbReference type="PIRSR" id="PIRSR000005-1"/>
    </source>
</evidence>
<dbReference type="PRINTS" id="PR00605">
    <property type="entry name" value="CYTCHROMECIC"/>
</dbReference>
<feature type="binding site" description="covalent" evidence="8">
    <location>
        <position position="156"/>
    </location>
    <ligand>
        <name>heme c</name>
        <dbReference type="ChEBI" id="CHEBI:61717"/>
        <label>2</label>
    </ligand>
</feature>
<dbReference type="RefSeq" id="WP_135250735.1">
    <property type="nucleotide sequence ID" value="NZ_SMLK01000005.1"/>
</dbReference>
<comment type="caution">
    <text evidence="12">The sequence shown here is derived from an EMBL/GenBank/DDBJ whole genome shotgun (WGS) entry which is preliminary data.</text>
</comment>
<feature type="binding site" description="covalent" evidence="8">
    <location>
        <position position="59"/>
    </location>
    <ligand>
        <name>heme c</name>
        <dbReference type="ChEBI" id="CHEBI:61717"/>
        <label>1</label>
    </ligand>
</feature>
<evidence type="ECO:0000256" key="4">
    <source>
        <dbReference type="ARBA" id="ARBA00022723"/>
    </source>
</evidence>
<keyword evidence="2" id="KW-0813">Transport</keyword>
<feature type="binding site" description="axial binding residue" evidence="9">
    <location>
        <position position="160"/>
    </location>
    <ligand>
        <name>heme c</name>
        <dbReference type="ChEBI" id="CHEBI:61717"/>
        <label>2</label>
    </ligand>
    <ligandPart>
        <name>Fe</name>
        <dbReference type="ChEBI" id="CHEBI:18248"/>
    </ligandPart>
</feature>
<dbReference type="InterPro" id="IPR009056">
    <property type="entry name" value="Cyt_c-like_dom"/>
</dbReference>
<keyword evidence="4 9" id="KW-0479">Metal-binding</keyword>
<evidence type="ECO:0000256" key="1">
    <source>
        <dbReference type="ARBA" id="ARBA00004418"/>
    </source>
</evidence>
<keyword evidence="10" id="KW-0732">Signal</keyword>
<evidence type="ECO:0000256" key="10">
    <source>
        <dbReference type="SAM" id="SignalP"/>
    </source>
</evidence>
<evidence type="ECO:0000313" key="13">
    <source>
        <dbReference type="Proteomes" id="UP000297839"/>
    </source>
</evidence>
<dbReference type="EMBL" id="SMLK01000005">
    <property type="protein sequence ID" value="TFY99016.1"/>
    <property type="molecule type" value="Genomic_DNA"/>
</dbReference>
<organism evidence="12 13">
    <name type="scientific">Ramlibacter humi</name>
    <dbReference type="NCBI Taxonomy" id="2530451"/>
    <lineage>
        <taxon>Bacteria</taxon>
        <taxon>Pseudomonadati</taxon>
        <taxon>Pseudomonadota</taxon>
        <taxon>Betaproteobacteria</taxon>
        <taxon>Burkholderiales</taxon>
        <taxon>Comamonadaceae</taxon>
        <taxon>Ramlibacter</taxon>
    </lineage>
</organism>
<feature type="chain" id="PRO_5021224209" evidence="10">
    <location>
        <begin position="22"/>
        <end position="223"/>
    </location>
</feature>
<feature type="domain" description="Cytochrome c" evidence="11">
    <location>
        <begin position="135"/>
        <end position="223"/>
    </location>
</feature>
<comment type="subcellular location">
    <subcellularLocation>
        <location evidence="1">Periplasm</location>
    </subcellularLocation>
</comment>
<dbReference type="PROSITE" id="PS51007">
    <property type="entry name" value="CYTC"/>
    <property type="match status" value="2"/>
</dbReference>
<dbReference type="InterPro" id="IPR036909">
    <property type="entry name" value="Cyt_c-like_dom_sf"/>
</dbReference>
<dbReference type="Gene3D" id="1.10.760.10">
    <property type="entry name" value="Cytochrome c-like domain"/>
    <property type="match status" value="2"/>
</dbReference>
<evidence type="ECO:0000259" key="11">
    <source>
        <dbReference type="PROSITE" id="PS51007"/>
    </source>
</evidence>
<dbReference type="GO" id="GO:0009055">
    <property type="term" value="F:electron transfer activity"/>
    <property type="evidence" value="ECO:0007669"/>
    <property type="project" value="InterPro"/>
</dbReference>
<feature type="binding site" description="axial binding residue" evidence="9">
    <location>
        <position position="63"/>
    </location>
    <ligand>
        <name>heme c</name>
        <dbReference type="ChEBI" id="CHEBI:61717"/>
        <label>1</label>
    </ligand>
    <ligandPart>
        <name>Fe</name>
        <dbReference type="ChEBI" id="CHEBI:18248"/>
    </ligandPart>
</feature>
<accession>A0A4Z0BI58</accession>
<comment type="PTM">
    <text evidence="8">Binds 2 heme c groups covalently per subunit.</text>
</comment>
<dbReference type="InterPro" id="IPR008168">
    <property type="entry name" value="Cyt_C_IC"/>
</dbReference>
<feature type="binding site" description="axial binding residue" evidence="9">
    <location>
        <position position="200"/>
    </location>
    <ligand>
        <name>heme c</name>
        <dbReference type="ChEBI" id="CHEBI:61717"/>
        <label>2</label>
    </ligand>
    <ligandPart>
        <name>Fe</name>
        <dbReference type="ChEBI" id="CHEBI:18248"/>
    </ligandPart>
</feature>
<dbReference type="GO" id="GO:0042597">
    <property type="term" value="C:periplasmic space"/>
    <property type="evidence" value="ECO:0007669"/>
    <property type="project" value="UniProtKB-SubCell"/>
</dbReference>
<proteinExistence type="predicted"/>
<keyword evidence="3 8" id="KW-0349">Heme</keyword>
<keyword evidence="5" id="KW-0574">Periplasm</keyword>
<feature type="binding site" description="axial binding residue" evidence="9">
    <location>
        <position position="102"/>
    </location>
    <ligand>
        <name>heme c</name>
        <dbReference type="ChEBI" id="CHEBI:61717"/>
        <label>1</label>
    </ligand>
    <ligandPart>
        <name>Fe</name>
        <dbReference type="ChEBI" id="CHEBI:18248"/>
    </ligandPart>
</feature>
<dbReference type="GO" id="GO:0005506">
    <property type="term" value="F:iron ion binding"/>
    <property type="evidence" value="ECO:0007669"/>
    <property type="project" value="InterPro"/>
</dbReference>
<keyword evidence="13" id="KW-1185">Reference proteome</keyword>
<protein>
    <submittedName>
        <fullName evidence="12">Cytochrome c4</fullName>
    </submittedName>
</protein>
<gene>
    <name evidence="12" type="ORF">EZ216_15750</name>
</gene>
<dbReference type="AlphaFoldDB" id="A0A4Z0BI58"/>
<dbReference type="Proteomes" id="UP000297839">
    <property type="component" value="Unassembled WGS sequence"/>
</dbReference>
<dbReference type="PIRSF" id="PIRSF000005">
    <property type="entry name" value="Cytochrome_c4"/>
    <property type="match status" value="1"/>
</dbReference>
<dbReference type="Pfam" id="PF00034">
    <property type="entry name" value="Cytochrom_C"/>
    <property type="match status" value="2"/>
</dbReference>
<evidence type="ECO:0000256" key="6">
    <source>
        <dbReference type="ARBA" id="ARBA00022982"/>
    </source>
</evidence>
<dbReference type="GO" id="GO:0020037">
    <property type="term" value="F:heme binding"/>
    <property type="evidence" value="ECO:0007669"/>
    <property type="project" value="InterPro"/>
</dbReference>
<dbReference type="SUPFAM" id="SSF46626">
    <property type="entry name" value="Cytochrome c"/>
    <property type="match status" value="2"/>
</dbReference>
<evidence type="ECO:0000256" key="3">
    <source>
        <dbReference type="ARBA" id="ARBA00022617"/>
    </source>
</evidence>
<keyword evidence="7 9" id="KW-0408">Iron</keyword>
<feature type="signal peptide" evidence="10">
    <location>
        <begin position="1"/>
        <end position="21"/>
    </location>
</feature>
<evidence type="ECO:0000256" key="5">
    <source>
        <dbReference type="ARBA" id="ARBA00022764"/>
    </source>
</evidence>
<dbReference type="InterPro" id="IPR050597">
    <property type="entry name" value="Cytochrome_c_Oxidase_Subunit"/>
</dbReference>
<evidence type="ECO:0000313" key="12">
    <source>
        <dbReference type="EMBL" id="TFY99016.1"/>
    </source>
</evidence>
<evidence type="ECO:0000256" key="2">
    <source>
        <dbReference type="ARBA" id="ARBA00022448"/>
    </source>
</evidence>
<dbReference type="PANTHER" id="PTHR33751">
    <property type="entry name" value="CBB3-TYPE CYTOCHROME C OXIDASE SUBUNIT FIXP"/>
    <property type="match status" value="1"/>
</dbReference>
<sequence>MKSFASLLIAAALAAPALAFAQAHGAAPAASAPAAAPAAQQAAAKPDAAEGEKRFTAVCAACHGADGNSGVPANPKLAQQHPEYIVKQLQEFKAGKRQSPVMQGFASQLSDQDMKNIAAFVTKNKAKPGFAKDKDLVATGERIYRGGVPDRQIAACAACHSPNGAGIPAQYPRLSGQHADYVAAQLVAFRDGGRKNSPQMTDVAAKLNDREIKAVADYIAGLR</sequence>
<dbReference type="OrthoDB" id="9773456at2"/>
<feature type="binding site" description="covalent" evidence="8">
    <location>
        <position position="159"/>
    </location>
    <ligand>
        <name>heme c</name>
        <dbReference type="ChEBI" id="CHEBI:61717"/>
        <label>2</label>
    </ligand>
</feature>
<keyword evidence="6" id="KW-0249">Electron transport</keyword>
<reference evidence="12 13" key="1">
    <citation type="submission" date="2019-03" db="EMBL/GenBank/DDBJ databases">
        <title>Ramlibacter sp. 18x22-1, whole genome shotgun sequence.</title>
        <authorList>
            <person name="Zhang X."/>
            <person name="Feng G."/>
            <person name="Zhu H."/>
        </authorList>
    </citation>
    <scope>NUCLEOTIDE SEQUENCE [LARGE SCALE GENOMIC DNA]</scope>
    <source>
        <strain evidence="12 13">18x22-1</strain>
    </source>
</reference>
<dbReference type="PANTHER" id="PTHR33751:SF9">
    <property type="entry name" value="CYTOCHROME C4"/>
    <property type="match status" value="1"/>
</dbReference>
<dbReference type="InterPro" id="IPR024167">
    <property type="entry name" value="Cytochrome_c4-like"/>
</dbReference>
<name>A0A4Z0BI58_9BURK</name>